<feature type="compositionally biased region" description="Basic and acidic residues" evidence="1">
    <location>
        <begin position="60"/>
        <end position="69"/>
    </location>
</feature>
<dbReference type="Proteomes" id="UP000799539">
    <property type="component" value="Unassembled WGS sequence"/>
</dbReference>
<feature type="compositionally biased region" description="Polar residues" evidence="1">
    <location>
        <begin position="9"/>
        <end position="21"/>
    </location>
</feature>
<gene>
    <name evidence="2" type="ORF">CERZMDRAFT_108621</name>
</gene>
<dbReference type="EMBL" id="ML992662">
    <property type="protein sequence ID" value="KAF2218073.1"/>
    <property type="molecule type" value="Genomic_DNA"/>
</dbReference>
<organism evidence="2 3">
    <name type="scientific">Cercospora zeae-maydis SCOH1-5</name>
    <dbReference type="NCBI Taxonomy" id="717836"/>
    <lineage>
        <taxon>Eukaryota</taxon>
        <taxon>Fungi</taxon>
        <taxon>Dikarya</taxon>
        <taxon>Ascomycota</taxon>
        <taxon>Pezizomycotina</taxon>
        <taxon>Dothideomycetes</taxon>
        <taxon>Dothideomycetidae</taxon>
        <taxon>Mycosphaerellales</taxon>
        <taxon>Mycosphaerellaceae</taxon>
        <taxon>Cercospora</taxon>
    </lineage>
</organism>
<feature type="region of interest" description="Disordered" evidence="1">
    <location>
        <begin position="1"/>
        <end position="79"/>
    </location>
</feature>
<proteinExistence type="predicted"/>
<name>A0A6A6FXE4_9PEZI</name>
<evidence type="ECO:0000256" key="1">
    <source>
        <dbReference type="SAM" id="MobiDB-lite"/>
    </source>
</evidence>
<evidence type="ECO:0000313" key="3">
    <source>
        <dbReference type="Proteomes" id="UP000799539"/>
    </source>
</evidence>
<reference evidence="2" key="1">
    <citation type="journal article" date="2020" name="Stud. Mycol.">
        <title>101 Dothideomycetes genomes: a test case for predicting lifestyles and emergence of pathogens.</title>
        <authorList>
            <person name="Haridas S."/>
            <person name="Albert R."/>
            <person name="Binder M."/>
            <person name="Bloem J."/>
            <person name="Labutti K."/>
            <person name="Salamov A."/>
            <person name="Andreopoulos B."/>
            <person name="Baker S."/>
            <person name="Barry K."/>
            <person name="Bills G."/>
            <person name="Bluhm B."/>
            <person name="Cannon C."/>
            <person name="Castanera R."/>
            <person name="Culley D."/>
            <person name="Daum C."/>
            <person name="Ezra D."/>
            <person name="Gonzalez J."/>
            <person name="Henrissat B."/>
            <person name="Kuo A."/>
            <person name="Liang C."/>
            <person name="Lipzen A."/>
            <person name="Lutzoni F."/>
            <person name="Magnuson J."/>
            <person name="Mondo S."/>
            <person name="Nolan M."/>
            <person name="Ohm R."/>
            <person name="Pangilinan J."/>
            <person name="Park H.-J."/>
            <person name="Ramirez L."/>
            <person name="Alfaro M."/>
            <person name="Sun H."/>
            <person name="Tritt A."/>
            <person name="Yoshinaga Y."/>
            <person name="Zwiers L.-H."/>
            <person name="Turgeon B."/>
            <person name="Goodwin S."/>
            <person name="Spatafora J."/>
            <person name="Crous P."/>
            <person name="Grigoriev I."/>
        </authorList>
    </citation>
    <scope>NUCLEOTIDE SEQUENCE</scope>
    <source>
        <strain evidence="2">SCOH1-5</strain>
    </source>
</reference>
<accession>A0A6A6FXE4</accession>
<sequence length="79" mass="8750">MSIAYANFSLGSSSRSGTHARQANPKRLARKQNPGRFPKTNRPCSHRYSRARPKLGGIKGLEEASESSKIKNKKGQPIR</sequence>
<feature type="compositionally biased region" description="Basic residues" evidence="1">
    <location>
        <begin position="44"/>
        <end position="53"/>
    </location>
</feature>
<dbReference type="AlphaFoldDB" id="A0A6A6FXE4"/>
<protein>
    <submittedName>
        <fullName evidence="2">Uncharacterized protein</fullName>
    </submittedName>
</protein>
<evidence type="ECO:0000313" key="2">
    <source>
        <dbReference type="EMBL" id="KAF2218073.1"/>
    </source>
</evidence>
<keyword evidence="3" id="KW-1185">Reference proteome</keyword>
<feature type="compositionally biased region" description="Basic residues" evidence="1">
    <location>
        <begin position="70"/>
        <end position="79"/>
    </location>
</feature>